<proteinExistence type="predicted"/>
<reference evidence="2" key="1">
    <citation type="journal article" date="2021" name="Front. Microbiol.">
        <title>Genomic Analysis of the 1-Aminocyclopropane-1-Carboxylate Deaminase-Producing Pseudomonas thivervalensis SC5 Reveals Its Multifaceted Roles in Soil and in Beneficial Interactions With Plants.</title>
        <authorList>
            <person name="Nascimento F.X."/>
            <person name="Uron P."/>
            <person name="Glick B.R."/>
            <person name="Giachini A."/>
            <person name="Rossi M.J."/>
        </authorList>
    </citation>
    <scope>NUCLEOTIDE SEQUENCE [LARGE SCALE GENOMIC DNA]</scope>
    <source>
        <strain evidence="2">PLM3</strain>
    </source>
</reference>
<evidence type="ECO:0000313" key="2">
    <source>
        <dbReference type="Proteomes" id="UP000251666"/>
    </source>
</evidence>
<dbReference type="Proteomes" id="UP000251666">
    <property type="component" value="Chromosome"/>
</dbReference>
<dbReference type="EMBL" id="CP022202">
    <property type="protein sequence ID" value="AXA63947.1"/>
    <property type="molecule type" value="Genomic_DNA"/>
</dbReference>
<dbReference type="KEGG" id="pthv:CE140_29040"/>
<protein>
    <submittedName>
        <fullName evidence="1">Uncharacterized protein</fullName>
    </submittedName>
</protein>
<dbReference type="AlphaFoldDB" id="A0A2Z4ZJ69"/>
<sequence length="450" mass="50734">MEPKGGMPFLGAVSLHVHEYTHYLHNLSTTAGLQALLACFWLVVPFVNNTDGRGWYTAPKKKETSEDNNLALAFKLMTSARGSIDGIPPEKDFNWPKITEWTFGVIQEESVQLSQSAEDNIGHIKVSAIPITAKSRDLKFDLVLRPGLDFISEGVAYDIEREQRRLAGIDEWSLDENTPSYPYLAYRPLIEHCVGHKTTLLDRVIIGNAALLSHHVSDTFFELCFAFKRDKLRGDERIDELKVVVDRTLNEFRSQAARTGFSHAKQIKEILAGSRDLYPAVELYGRLIEKGLKLRAKQPMMEHLFAQKHLSPDEFRNVTVNLLERQICQEKSDGTVKIEWIGAKKSVADLPAKKHHQLAVLQASIHFLQQHFTRSGRLANTAELEPSPCPFRGACVAQKQFGSPAECETKPWLVSVADGKSQVCFYEAARLSLRLDRRNKGNQPVYTTPV</sequence>
<keyword evidence="2" id="KW-1185">Reference proteome</keyword>
<name>A0A2Z4ZJ69_9PSED</name>
<gene>
    <name evidence="1" type="ORF">CEQ51_29035</name>
</gene>
<evidence type="ECO:0000313" key="1">
    <source>
        <dbReference type="EMBL" id="AXA63947.1"/>
    </source>
</evidence>
<accession>A0A2Z4ZJ69</accession>
<organism evidence="1 2">
    <name type="scientific">Pseudomonas thivervalensis</name>
    <dbReference type="NCBI Taxonomy" id="86265"/>
    <lineage>
        <taxon>Bacteria</taxon>
        <taxon>Pseudomonadati</taxon>
        <taxon>Pseudomonadota</taxon>
        <taxon>Gammaproteobacteria</taxon>
        <taxon>Pseudomonadales</taxon>
        <taxon>Pseudomonadaceae</taxon>
        <taxon>Pseudomonas</taxon>
    </lineage>
</organism>